<organism evidence="3 4">
    <name type="scientific">Rhypophila decipiens</name>
    <dbReference type="NCBI Taxonomy" id="261697"/>
    <lineage>
        <taxon>Eukaryota</taxon>
        <taxon>Fungi</taxon>
        <taxon>Dikarya</taxon>
        <taxon>Ascomycota</taxon>
        <taxon>Pezizomycotina</taxon>
        <taxon>Sordariomycetes</taxon>
        <taxon>Sordariomycetidae</taxon>
        <taxon>Sordariales</taxon>
        <taxon>Naviculisporaceae</taxon>
        <taxon>Rhypophila</taxon>
    </lineage>
</organism>
<name>A0AAN6YFQ7_9PEZI</name>
<proteinExistence type="predicted"/>
<dbReference type="Proteomes" id="UP001301769">
    <property type="component" value="Unassembled WGS sequence"/>
</dbReference>
<dbReference type="Gene3D" id="2.30.110.10">
    <property type="entry name" value="Electron Transport, Fmn-binding Protein, Chain A"/>
    <property type="match status" value="1"/>
</dbReference>
<feature type="region of interest" description="Disordered" evidence="1">
    <location>
        <begin position="248"/>
        <end position="278"/>
    </location>
</feature>
<evidence type="ECO:0000259" key="2">
    <source>
        <dbReference type="Pfam" id="PF12766"/>
    </source>
</evidence>
<reference evidence="3" key="2">
    <citation type="submission" date="2023-05" db="EMBL/GenBank/DDBJ databases">
        <authorList>
            <consortium name="Lawrence Berkeley National Laboratory"/>
            <person name="Steindorff A."/>
            <person name="Hensen N."/>
            <person name="Bonometti L."/>
            <person name="Westerberg I."/>
            <person name="Brannstrom I.O."/>
            <person name="Guillou S."/>
            <person name="Cros-Aarteil S."/>
            <person name="Calhoun S."/>
            <person name="Haridas S."/>
            <person name="Kuo A."/>
            <person name="Mondo S."/>
            <person name="Pangilinan J."/>
            <person name="Riley R."/>
            <person name="Labutti K."/>
            <person name="Andreopoulos B."/>
            <person name="Lipzen A."/>
            <person name="Chen C."/>
            <person name="Yanf M."/>
            <person name="Daum C."/>
            <person name="Ng V."/>
            <person name="Clum A."/>
            <person name="Ohm R."/>
            <person name="Martin F."/>
            <person name="Silar P."/>
            <person name="Natvig D."/>
            <person name="Lalanne C."/>
            <person name="Gautier V."/>
            <person name="Ament-Velasquez S.L."/>
            <person name="Kruys A."/>
            <person name="Hutchinson M.I."/>
            <person name="Powell A.J."/>
            <person name="Barry K."/>
            <person name="Miller A.N."/>
            <person name="Grigoriev I.V."/>
            <person name="Debuchy R."/>
            <person name="Gladieux P."/>
            <person name="Thoren M.H."/>
            <person name="Johannesson H."/>
        </authorList>
    </citation>
    <scope>NUCLEOTIDE SEQUENCE</scope>
    <source>
        <strain evidence="3">PSN293</strain>
    </source>
</reference>
<dbReference type="PANTHER" id="PTHR28243">
    <property type="entry name" value="AGL049CP"/>
    <property type="match status" value="1"/>
</dbReference>
<dbReference type="PANTHER" id="PTHR28243:SF1">
    <property type="entry name" value="PYRIDOXAMINE 5'-PHOSPHATE OXIDASE ALR4036 FAMILY FMN-BINDING DOMAIN-CONTAINING PROTEIN"/>
    <property type="match status" value="1"/>
</dbReference>
<accession>A0AAN6YFQ7</accession>
<feature type="compositionally biased region" description="Pro residues" evidence="1">
    <location>
        <begin position="258"/>
        <end position="271"/>
    </location>
</feature>
<reference evidence="3" key="1">
    <citation type="journal article" date="2023" name="Mol. Phylogenet. Evol.">
        <title>Genome-scale phylogeny and comparative genomics of the fungal order Sordariales.</title>
        <authorList>
            <person name="Hensen N."/>
            <person name="Bonometti L."/>
            <person name="Westerberg I."/>
            <person name="Brannstrom I.O."/>
            <person name="Guillou S."/>
            <person name="Cros-Aarteil S."/>
            <person name="Calhoun S."/>
            <person name="Haridas S."/>
            <person name="Kuo A."/>
            <person name="Mondo S."/>
            <person name="Pangilinan J."/>
            <person name="Riley R."/>
            <person name="LaButti K."/>
            <person name="Andreopoulos B."/>
            <person name="Lipzen A."/>
            <person name="Chen C."/>
            <person name="Yan M."/>
            <person name="Daum C."/>
            <person name="Ng V."/>
            <person name="Clum A."/>
            <person name="Steindorff A."/>
            <person name="Ohm R.A."/>
            <person name="Martin F."/>
            <person name="Silar P."/>
            <person name="Natvig D.O."/>
            <person name="Lalanne C."/>
            <person name="Gautier V."/>
            <person name="Ament-Velasquez S.L."/>
            <person name="Kruys A."/>
            <person name="Hutchinson M.I."/>
            <person name="Powell A.J."/>
            <person name="Barry K."/>
            <person name="Miller A.N."/>
            <person name="Grigoriev I.V."/>
            <person name="Debuchy R."/>
            <person name="Gladieux P."/>
            <person name="Hiltunen Thoren M."/>
            <person name="Johannesson H."/>
        </authorList>
    </citation>
    <scope>NUCLEOTIDE SEQUENCE</scope>
    <source>
        <strain evidence="3">PSN293</strain>
    </source>
</reference>
<protein>
    <recommendedName>
        <fullName evidence="2">Pyridoxamine 5'-phosphate oxidase Alr4036 family FMN-binding domain-containing protein</fullName>
    </recommendedName>
</protein>
<dbReference type="EMBL" id="MU858057">
    <property type="protein sequence ID" value="KAK4217796.1"/>
    <property type="molecule type" value="Genomic_DNA"/>
</dbReference>
<evidence type="ECO:0000256" key="1">
    <source>
        <dbReference type="SAM" id="MobiDB-lite"/>
    </source>
</evidence>
<dbReference type="InterPro" id="IPR024624">
    <property type="entry name" value="Pyridox_Oxase_Alr4036_FMN-bd"/>
</dbReference>
<gene>
    <name evidence="3" type="ORF">QBC37DRAFT_413957</name>
</gene>
<keyword evidence="4" id="KW-1185">Reference proteome</keyword>
<feature type="domain" description="Pyridoxamine 5'-phosphate oxidase Alr4036 family FMN-binding" evidence="2">
    <location>
        <begin position="69"/>
        <end position="192"/>
    </location>
</feature>
<dbReference type="SUPFAM" id="SSF50475">
    <property type="entry name" value="FMN-binding split barrel"/>
    <property type="match status" value="1"/>
</dbReference>
<dbReference type="Pfam" id="PF12766">
    <property type="entry name" value="Pyridox_oxase_2"/>
    <property type="match status" value="1"/>
</dbReference>
<evidence type="ECO:0000313" key="3">
    <source>
        <dbReference type="EMBL" id="KAK4217796.1"/>
    </source>
</evidence>
<comment type="caution">
    <text evidence="3">The sequence shown here is derived from an EMBL/GenBank/DDBJ whole genome shotgun (WGS) entry which is preliminary data.</text>
</comment>
<dbReference type="AlphaFoldDB" id="A0AAN6YFQ7"/>
<sequence length="337" mass="37900">MTHSKPLILSSWFKRFSSTSPGIHQPRQASPSVVRGHRNVITIDGTHRRQRRATTTNIAKMTTSQASAAPWRKDFKAHVESMAMPTFVLATTDISQQYPRARTCVYRGLWGSLPPNERNPAPRNPGMFESDMPVFTTDARMEKARELCPPPHGQFDSKGGIPGTGGGGFVEAVYWVQEHGTQWRVRGEAYLLGPDIDDSDSDRSREVRDILRTRMRRRDAPPLHWSADDEKGREWSFSREVTAHFGNLSPAMRGSFRQPPPGKPLDQSPPPEDGHLGLGKKVEDLEDAVARSNFRVVVIVPAEVDRTDLSDPEHPRRWLYTHQAGGSDAWDVVEVWP</sequence>
<dbReference type="InterPro" id="IPR012349">
    <property type="entry name" value="Split_barrel_FMN-bd"/>
</dbReference>
<dbReference type="GO" id="GO:0010181">
    <property type="term" value="F:FMN binding"/>
    <property type="evidence" value="ECO:0007669"/>
    <property type="project" value="InterPro"/>
</dbReference>
<evidence type="ECO:0000313" key="4">
    <source>
        <dbReference type="Proteomes" id="UP001301769"/>
    </source>
</evidence>